<dbReference type="GO" id="GO:0003924">
    <property type="term" value="F:GTPase activity"/>
    <property type="evidence" value="ECO:0007669"/>
    <property type="project" value="InterPro"/>
</dbReference>
<dbReference type="SMART" id="SM00053">
    <property type="entry name" value="DYNc"/>
    <property type="match status" value="1"/>
</dbReference>
<sequence length="730" mass="81648">MAPINIQSQDYRDLLDIIDNLRAQGLDRYVPLPEIIVCGDQSSGKSSVLEAISGLSFPSKDSLCTRFATELVLRRDDVASIAVSIEPHHTRTDAEKQALKGFHADLDAEHPDIGPVIEAAKTAMGLVDGTAVGGRRFSNDVLRIEMSGPTQQHLTLVDLPGLFHAGSADQSADEAPVVRQLVTDYMKRPRSIILAVVSGAYEFANQLATQLARDVDPRGVRTRGLVTKPDMLEEGSDREQAFLKMAANRDVVLQLGWHVLRNRGHKHRDATRDERDALEKEFFTAPGNPWLEIPASHLGIGPLRPRLSTILMNQILAQLGPILEDVDNQLRECKQGMARLGTPRETVLEQRRYLSGVSSSFTELITAAVQGTYSDTAFFGSTLSDNQDEETGNNYHRRLRAVVQNRLTQFAKDMHNRGQTRIIVSDNVGKNKVPGGQIRRTDYIDKVKHIIINSRGRELPGTFNPLVVSDLFRDQCRKWSSLATACVDDILESSAALITDVLEHIAVEGTSDKVLRFSINPKMAEFRDGMLREVQTLLDQHDNGHPITYNHYLTTNVQEARNDRQKKHVLNIVRGYINHKMTEEYAQTIANGIVPNTEQDMVRVAASDAIDYMEAYYKVALKSFVDNVGVLVVELCLVSKLPTLFAPDMIFSIPDNDIAHLACEQEHAAAERHRLMEKKACLEKCEMELRRLDKHRAPIFKHGVPKVAKAAKVEFEEGDKMDEDHELDVE</sequence>
<evidence type="ECO:0000256" key="1">
    <source>
        <dbReference type="ARBA" id="ARBA00022741"/>
    </source>
</evidence>
<evidence type="ECO:0000256" key="2">
    <source>
        <dbReference type="ARBA" id="ARBA00023134"/>
    </source>
</evidence>
<accession>A0A167W2V4</accession>
<dbReference type="GO" id="GO:0005739">
    <property type="term" value="C:mitochondrion"/>
    <property type="evidence" value="ECO:0007669"/>
    <property type="project" value="TreeGrafter"/>
</dbReference>
<evidence type="ECO:0000313" key="5">
    <source>
        <dbReference type="EMBL" id="OAA63268.1"/>
    </source>
</evidence>
<dbReference type="Proteomes" id="UP000076874">
    <property type="component" value="Unassembled WGS sequence"/>
</dbReference>
<dbReference type="GO" id="GO:0000266">
    <property type="term" value="P:mitochondrial fission"/>
    <property type="evidence" value="ECO:0007669"/>
    <property type="project" value="TreeGrafter"/>
</dbReference>
<name>A0A167W2V4_9HYPO</name>
<feature type="domain" description="GED" evidence="3">
    <location>
        <begin position="606"/>
        <end position="697"/>
    </location>
</feature>
<dbReference type="Gene3D" id="3.40.50.300">
    <property type="entry name" value="P-loop containing nucleotide triphosphate hydrolases"/>
    <property type="match status" value="1"/>
</dbReference>
<dbReference type="InterPro" id="IPR045063">
    <property type="entry name" value="Dynamin_N"/>
</dbReference>
<dbReference type="GO" id="GO:0008017">
    <property type="term" value="F:microtubule binding"/>
    <property type="evidence" value="ECO:0007669"/>
    <property type="project" value="TreeGrafter"/>
</dbReference>
<proteinExistence type="predicted"/>
<dbReference type="PROSITE" id="PS51388">
    <property type="entry name" value="GED"/>
    <property type="match status" value="1"/>
</dbReference>
<keyword evidence="2" id="KW-0342">GTP-binding</keyword>
<dbReference type="PRINTS" id="PR00195">
    <property type="entry name" value="DYNAMIN"/>
</dbReference>
<dbReference type="GO" id="GO:0016020">
    <property type="term" value="C:membrane"/>
    <property type="evidence" value="ECO:0007669"/>
    <property type="project" value="TreeGrafter"/>
</dbReference>
<feature type="domain" description="Dynamin-type G" evidence="4">
    <location>
        <begin position="29"/>
        <end position="321"/>
    </location>
</feature>
<evidence type="ECO:0000313" key="6">
    <source>
        <dbReference type="Proteomes" id="UP000076874"/>
    </source>
</evidence>
<dbReference type="EMBL" id="AZHD01000005">
    <property type="protein sequence ID" value="OAA63268.1"/>
    <property type="molecule type" value="Genomic_DNA"/>
</dbReference>
<dbReference type="CDD" id="cd08771">
    <property type="entry name" value="DLP_1"/>
    <property type="match status" value="1"/>
</dbReference>
<protein>
    <submittedName>
        <fullName evidence="5">Dynamin family protein</fullName>
    </submittedName>
</protein>
<dbReference type="GO" id="GO:0016559">
    <property type="term" value="P:peroxisome fission"/>
    <property type="evidence" value="ECO:0007669"/>
    <property type="project" value="TreeGrafter"/>
</dbReference>
<dbReference type="InterPro" id="IPR001401">
    <property type="entry name" value="Dynamin_GTPase"/>
</dbReference>
<dbReference type="InterPro" id="IPR022812">
    <property type="entry name" value="Dynamin"/>
</dbReference>
<keyword evidence="6" id="KW-1185">Reference proteome</keyword>
<dbReference type="STRING" id="1081102.A0A167W2V4"/>
<evidence type="ECO:0000259" key="3">
    <source>
        <dbReference type="PROSITE" id="PS51388"/>
    </source>
</evidence>
<organism evidence="5 6">
    <name type="scientific">Niveomyces insectorum RCEF 264</name>
    <dbReference type="NCBI Taxonomy" id="1081102"/>
    <lineage>
        <taxon>Eukaryota</taxon>
        <taxon>Fungi</taxon>
        <taxon>Dikarya</taxon>
        <taxon>Ascomycota</taxon>
        <taxon>Pezizomycotina</taxon>
        <taxon>Sordariomycetes</taxon>
        <taxon>Hypocreomycetidae</taxon>
        <taxon>Hypocreales</taxon>
        <taxon>Cordycipitaceae</taxon>
        <taxon>Niveomyces</taxon>
    </lineage>
</organism>
<dbReference type="AlphaFoldDB" id="A0A167W2V4"/>
<dbReference type="FunFam" id="3.40.50.300:FF:001425">
    <property type="entry name" value="Dynamin GTPase, putative"/>
    <property type="match status" value="1"/>
</dbReference>
<dbReference type="PANTHER" id="PTHR11566">
    <property type="entry name" value="DYNAMIN"/>
    <property type="match status" value="1"/>
</dbReference>
<dbReference type="GO" id="GO:0005874">
    <property type="term" value="C:microtubule"/>
    <property type="evidence" value="ECO:0007669"/>
    <property type="project" value="TreeGrafter"/>
</dbReference>
<dbReference type="InterPro" id="IPR027417">
    <property type="entry name" value="P-loop_NTPase"/>
</dbReference>
<reference evidence="5 6" key="1">
    <citation type="journal article" date="2016" name="Genome Biol. Evol.">
        <title>Divergent and convergent evolution of fungal pathogenicity.</title>
        <authorList>
            <person name="Shang Y."/>
            <person name="Xiao G."/>
            <person name="Zheng P."/>
            <person name="Cen K."/>
            <person name="Zhan S."/>
            <person name="Wang C."/>
        </authorList>
    </citation>
    <scope>NUCLEOTIDE SEQUENCE [LARGE SCALE GENOMIC DNA]</scope>
    <source>
        <strain evidence="5 6">RCEF 264</strain>
    </source>
</reference>
<dbReference type="PROSITE" id="PS51718">
    <property type="entry name" value="G_DYNAMIN_2"/>
    <property type="match status" value="1"/>
</dbReference>
<evidence type="ECO:0000259" key="4">
    <source>
        <dbReference type="PROSITE" id="PS51718"/>
    </source>
</evidence>
<keyword evidence="1" id="KW-0547">Nucleotide-binding</keyword>
<dbReference type="OrthoDB" id="415706at2759"/>
<dbReference type="GO" id="GO:0005525">
    <property type="term" value="F:GTP binding"/>
    <property type="evidence" value="ECO:0007669"/>
    <property type="project" value="InterPro"/>
</dbReference>
<dbReference type="GO" id="GO:0006897">
    <property type="term" value="P:endocytosis"/>
    <property type="evidence" value="ECO:0007669"/>
    <property type="project" value="TreeGrafter"/>
</dbReference>
<dbReference type="Pfam" id="PF01031">
    <property type="entry name" value="Dynamin_M"/>
    <property type="match status" value="1"/>
</dbReference>
<dbReference type="PANTHER" id="PTHR11566:SF149">
    <property type="entry name" value="GTPASE, PUTATIVE (AFU_ORTHOLOGUE AFUA_6G11890)-RELATED"/>
    <property type="match status" value="1"/>
</dbReference>
<dbReference type="Gene3D" id="1.20.120.1240">
    <property type="entry name" value="Dynamin, middle domain"/>
    <property type="match status" value="1"/>
</dbReference>
<gene>
    <name evidence="5" type="ORF">SPI_03431</name>
</gene>
<comment type="caution">
    <text evidence="5">The sequence shown here is derived from an EMBL/GenBank/DDBJ whole genome shotgun (WGS) entry which is preliminary data.</text>
</comment>
<dbReference type="SUPFAM" id="SSF52540">
    <property type="entry name" value="P-loop containing nucleoside triphosphate hydrolases"/>
    <property type="match status" value="1"/>
</dbReference>
<dbReference type="GO" id="GO:0048312">
    <property type="term" value="P:intracellular distribution of mitochondria"/>
    <property type="evidence" value="ECO:0007669"/>
    <property type="project" value="TreeGrafter"/>
</dbReference>
<dbReference type="Pfam" id="PF00350">
    <property type="entry name" value="Dynamin_N"/>
    <property type="match status" value="1"/>
</dbReference>
<dbReference type="InterPro" id="IPR030381">
    <property type="entry name" value="G_DYNAMIN_dom"/>
</dbReference>
<dbReference type="InterPro" id="IPR020850">
    <property type="entry name" value="GED_dom"/>
</dbReference>
<dbReference type="InterPro" id="IPR000375">
    <property type="entry name" value="Dynamin_stalk"/>
</dbReference>